<dbReference type="InterPro" id="IPR002159">
    <property type="entry name" value="CD36_fam"/>
</dbReference>
<keyword evidence="14" id="KW-1185">Reference proteome</keyword>
<evidence type="ECO:0000256" key="3">
    <source>
        <dbReference type="ARBA" id="ARBA00010532"/>
    </source>
</evidence>
<comment type="subcellular location">
    <subcellularLocation>
        <location evidence="2">Cell membrane</location>
        <topology evidence="2">Multi-pass membrane protein</topology>
    </subcellularLocation>
    <subcellularLocation>
        <location evidence="1">Membrane</location>
        <location evidence="1">Caveola</location>
        <topology evidence="1">Multi-pass membrane protein</topology>
    </subcellularLocation>
</comment>
<gene>
    <name evidence="13" type="ORF">LSTR_LSTR017303</name>
</gene>
<keyword evidence="8" id="KW-1015">Disulfide bond</keyword>
<dbReference type="PANTHER" id="PTHR11923">
    <property type="entry name" value="SCAVENGER RECEPTOR CLASS B TYPE-1 SR-B1"/>
    <property type="match status" value="1"/>
</dbReference>
<keyword evidence="5" id="KW-0812">Transmembrane</keyword>
<dbReference type="EMBL" id="QKKF02033588">
    <property type="protein sequence ID" value="RZF33701.1"/>
    <property type="molecule type" value="Genomic_DNA"/>
</dbReference>
<evidence type="ECO:0000313" key="13">
    <source>
        <dbReference type="EMBL" id="RZF33701.1"/>
    </source>
</evidence>
<evidence type="ECO:0000256" key="10">
    <source>
        <dbReference type="ARBA" id="ARBA00023180"/>
    </source>
</evidence>
<evidence type="ECO:0000256" key="8">
    <source>
        <dbReference type="ARBA" id="ARBA00023157"/>
    </source>
</evidence>
<evidence type="ECO:0000256" key="2">
    <source>
        <dbReference type="ARBA" id="ARBA00004651"/>
    </source>
</evidence>
<evidence type="ECO:0000313" key="14">
    <source>
        <dbReference type="Proteomes" id="UP000291343"/>
    </source>
</evidence>
<name>A0A482WKI0_LAOST</name>
<keyword evidence="9" id="KW-0675">Receptor</keyword>
<comment type="similarity">
    <text evidence="3">Belongs to the CD36 family.</text>
</comment>
<dbReference type="Proteomes" id="UP000291343">
    <property type="component" value="Unassembled WGS sequence"/>
</dbReference>
<evidence type="ECO:0000256" key="1">
    <source>
        <dbReference type="ARBA" id="ARBA00004189"/>
    </source>
</evidence>
<feature type="non-terminal residue" evidence="13">
    <location>
        <position position="83"/>
    </location>
</feature>
<feature type="non-terminal residue" evidence="13">
    <location>
        <position position="1"/>
    </location>
</feature>
<dbReference type="GO" id="GO:0005737">
    <property type="term" value="C:cytoplasm"/>
    <property type="evidence" value="ECO:0007669"/>
    <property type="project" value="TreeGrafter"/>
</dbReference>
<comment type="caution">
    <text evidence="13">The sequence shown here is derived from an EMBL/GenBank/DDBJ whole genome shotgun (WGS) entry which is preliminary data.</text>
</comment>
<evidence type="ECO:0000256" key="4">
    <source>
        <dbReference type="ARBA" id="ARBA00022475"/>
    </source>
</evidence>
<sequence length="83" mass="9553">RNGISQDVITIYSGTLGFDNFGIINRYNGREKMDSWKSDCNSLDAGDGSLYSPYTLKSKQPIYIYTKEFCRRIPLMYEKHAEA</sequence>
<reference evidence="13 14" key="1">
    <citation type="journal article" date="2017" name="Gigascience">
        <title>Genome sequence of the small brown planthopper, Laodelphax striatellus.</title>
        <authorList>
            <person name="Zhu J."/>
            <person name="Jiang F."/>
            <person name="Wang X."/>
            <person name="Yang P."/>
            <person name="Bao Y."/>
            <person name="Zhao W."/>
            <person name="Wang W."/>
            <person name="Lu H."/>
            <person name="Wang Q."/>
            <person name="Cui N."/>
            <person name="Li J."/>
            <person name="Chen X."/>
            <person name="Luo L."/>
            <person name="Yu J."/>
            <person name="Kang L."/>
            <person name="Cui F."/>
        </authorList>
    </citation>
    <scope>NUCLEOTIDE SEQUENCE [LARGE SCALE GENOMIC DNA]</scope>
    <source>
        <strain evidence="13">Lst14</strain>
    </source>
</reference>
<dbReference type="PANTHER" id="PTHR11923:SF110">
    <property type="entry name" value="SCAVENGER RECEPTOR CLASS B MEMBER 1"/>
    <property type="match status" value="1"/>
</dbReference>
<keyword evidence="6" id="KW-1133">Transmembrane helix</keyword>
<evidence type="ECO:0000256" key="5">
    <source>
        <dbReference type="ARBA" id="ARBA00022692"/>
    </source>
</evidence>
<organism evidence="13 14">
    <name type="scientific">Laodelphax striatellus</name>
    <name type="common">Small brown planthopper</name>
    <name type="synonym">Delphax striatella</name>
    <dbReference type="NCBI Taxonomy" id="195883"/>
    <lineage>
        <taxon>Eukaryota</taxon>
        <taxon>Metazoa</taxon>
        <taxon>Ecdysozoa</taxon>
        <taxon>Arthropoda</taxon>
        <taxon>Hexapoda</taxon>
        <taxon>Insecta</taxon>
        <taxon>Pterygota</taxon>
        <taxon>Neoptera</taxon>
        <taxon>Paraneoptera</taxon>
        <taxon>Hemiptera</taxon>
        <taxon>Auchenorrhyncha</taxon>
        <taxon>Fulgoroidea</taxon>
        <taxon>Delphacidae</taxon>
        <taxon>Criomorphinae</taxon>
        <taxon>Laodelphax</taxon>
    </lineage>
</organism>
<evidence type="ECO:0000256" key="11">
    <source>
        <dbReference type="ARBA" id="ARBA00040821"/>
    </source>
</evidence>
<protein>
    <recommendedName>
        <fullName evidence="11">Scavenger receptor class B member 1</fullName>
    </recommendedName>
    <alternativeName>
        <fullName evidence="12">SR-BI</fullName>
    </alternativeName>
</protein>
<keyword evidence="7" id="KW-0472">Membrane</keyword>
<evidence type="ECO:0000256" key="7">
    <source>
        <dbReference type="ARBA" id="ARBA00023136"/>
    </source>
</evidence>
<dbReference type="SMR" id="A0A482WKI0"/>
<proteinExistence type="inferred from homology"/>
<evidence type="ECO:0000256" key="9">
    <source>
        <dbReference type="ARBA" id="ARBA00023170"/>
    </source>
</evidence>
<dbReference type="InParanoid" id="A0A482WKI0"/>
<accession>A0A482WKI0</accession>
<dbReference type="GO" id="GO:0005044">
    <property type="term" value="F:scavenger receptor activity"/>
    <property type="evidence" value="ECO:0007669"/>
    <property type="project" value="TreeGrafter"/>
</dbReference>
<keyword evidence="4" id="KW-1003">Cell membrane</keyword>
<evidence type="ECO:0000256" key="6">
    <source>
        <dbReference type="ARBA" id="ARBA00022989"/>
    </source>
</evidence>
<dbReference type="Pfam" id="PF01130">
    <property type="entry name" value="CD36"/>
    <property type="match status" value="1"/>
</dbReference>
<evidence type="ECO:0000256" key="12">
    <source>
        <dbReference type="ARBA" id="ARBA00042244"/>
    </source>
</evidence>
<dbReference type="AlphaFoldDB" id="A0A482WKI0"/>
<keyword evidence="10" id="KW-0325">Glycoprotein</keyword>
<dbReference type="OrthoDB" id="18585at2759"/>
<dbReference type="GO" id="GO:0005901">
    <property type="term" value="C:caveola"/>
    <property type="evidence" value="ECO:0007669"/>
    <property type="project" value="UniProtKB-SubCell"/>
</dbReference>